<keyword evidence="1" id="KW-0812">Transmembrane</keyword>
<accession>A0A8J2ZST2</accession>
<evidence type="ECO:0000313" key="2">
    <source>
        <dbReference type="EMBL" id="GGH75363.1"/>
    </source>
</evidence>
<dbReference type="Proteomes" id="UP000656813">
    <property type="component" value="Unassembled WGS sequence"/>
</dbReference>
<reference evidence="2" key="1">
    <citation type="journal article" date="2014" name="Int. J. Syst. Evol. Microbiol.">
        <title>Complete genome sequence of Corynebacterium casei LMG S-19264T (=DSM 44701T), isolated from a smear-ripened cheese.</title>
        <authorList>
            <consortium name="US DOE Joint Genome Institute (JGI-PGF)"/>
            <person name="Walter F."/>
            <person name="Albersmeier A."/>
            <person name="Kalinowski J."/>
            <person name="Ruckert C."/>
        </authorList>
    </citation>
    <scope>NUCLEOTIDE SEQUENCE</scope>
    <source>
        <strain evidence="2">CGMCC 1.12777</strain>
    </source>
</reference>
<organism evidence="2 3">
    <name type="scientific">Pullulanibacillus pueri</name>
    <dbReference type="NCBI Taxonomy" id="1437324"/>
    <lineage>
        <taxon>Bacteria</taxon>
        <taxon>Bacillati</taxon>
        <taxon>Bacillota</taxon>
        <taxon>Bacilli</taxon>
        <taxon>Bacillales</taxon>
        <taxon>Sporolactobacillaceae</taxon>
        <taxon>Pullulanibacillus</taxon>
    </lineage>
</organism>
<gene>
    <name evidence="2" type="ORF">GCM10007096_04520</name>
</gene>
<comment type="caution">
    <text evidence="2">The sequence shown here is derived from an EMBL/GenBank/DDBJ whole genome shotgun (WGS) entry which is preliminary data.</text>
</comment>
<feature type="transmembrane region" description="Helical" evidence="1">
    <location>
        <begin position="55"/>
        <end position="73"/>
    </location>
</feature>
<proteinExistence type="predicted"/>
<dbReference type="AlphaFoldDB" id="A0A8J2ZST2"/>
<reference evidence="2" key="2">
    <citation type="submission" date="2020-09" db="EMBL/GenBank/DDBJ databases">
        <authorList>
            <person name="Sun Q."/>
            <person name="Zhou Y."/>
        </authorList>
    </citation>
    <scope>NUCLEOTIDE SEQUENCE</scope>
    <source>
        <strain evidence="2">CGMCC 1.12777</strain>
    </source>
</reference>
<sequence length="84" mass="9110">MLSLLQTENTVLVVAEALIIARPVRKVNNHAAIVTGVLIFICGFAYLMFGTSLLLLMLMSFVATIGELIYVPVKQAYLGDLAPD</sequence>
<dbReference type="EMBL" id="BMFV01000002">
    <property type="protein sequence ID" value="GGH75363.1"/>
    <property type="molecule type" value="Genomic_DNA"/>
</dbReference>
<dbReference type="RefSeq" id="WP_188495648.1">
    <property type="nucleotide sequence ID" value="NZ_BMFV01000002.1"/>
</dbReference>
<protein>
    <submittedName>
        <fullName evidence="2">Uncharacterized protein</fullName>
    </submittedName>
</protein>
<evidence type="ECO:0000256" key="1">
    <source>
        <dbReference type="SAM" id="Phobius"/>
    </source>
</evidence>
<dbReference type="SUPFAM" id="SSF103473">
    <property type="entry name" value="MFS general substrate transporter"/>
    <property type="match status" value="1"/>
</dbReference>
<evidence type="ECO:0000313" key="3">
    <source>
        <dbReference type="Proteomes" id="UP000656813"/>
    </source>
</evidence>
<name>A0A8J2ZST2_9BACL</name>
<keyword evidence="1" id="KW-0472">Membrane</keyword>
<dbReference type="InterPro" id="IPR036259">
    <property type="entry name" value="MFS_trans_sf"/>
</dbReference>
<feature type="transmembrane region" description="Helical" evidence="1">
    <location>
        <begin position="31"/>
        <end position="49"/>
    </location>
</feature>
<keyword evidence="1" id="KW-1133">Transmembrane helix</keyword>
<keyword evidence="3" id="KW-1185">Reference proteome</keyword>